<evidence type="ECO:0000313" key="4">
    <source>
        <dbReference type="Proteomes" id="UP000251889"/>
    </source>
</evidence>
<dbReference type="InterPro" id="IPR036956">
    <property type="entry name" value="Impact_N_sf"/>
</dbReference>
<dbReference type="Pfam" id="PF01205">
    <property type="entry name" value="Impact_N"/>
    <property type="match status" value="1"/>
</dbReference>
<dbReference type="Gene3D" id="3.30.230.30">
    <property type="entry name" value="Impact, N-terminal domain"/>
    <property type="match status" value="1"/>
</dbReference>
<dbReference type="Proteomes" id="UP000251889">
    <property type="component" value="Unassembled WGS sequence"/>
</dbReference>
<feature type="domain" description="Impact N-terminal" evidence="2">
    <location>
        <begin position="20"/>
        <end position="125"/>
    </location>
</feature>
<accession>A0A364Y022</accession>
<evidence type="ECO:0000259" key="2">
    <source>
        <dbReference type="Pfam" id="PF01205"/>
    </source>
</evidence>
<dbReference type="InterPro" id="IPR020569">
    <property type="entry name" value="UPF0029_Impact_CS"/>
</dbReference>
<dbReference type="Gene3D" id="3.30.70.240">
    <property type="match status" value="1"/>
</dbReference>
<dbReference type="AlphaFoldDB" id="A0A364Y022"/>
<dbReference type="PANTHER" id="PTHR16301">
    <property type="entry name" value="IMPACT-RELATED"/>
    <property type="match status" value="1"/>
</dbReference>
<sequence length="205" mass="23256">MPVFSYQTIEKPCEGTYKEKGSKFLAFAYPVQSEGEIKERLNDLRKIYFDARHHCYAWILGPEKKIFRAADDGEPNHSAGDPIIGQIRSKNLTDVLVVVVRYFGGVKLGVGGLVSAYKTSAEAALNDAVIITKEVFHTFQIQYDYPVTPDVMKLVKEFELKILEQDFQSRCFMRGEVPLREKEKLSAKVKLMNALSIPVVLTFDQ</sequence>
<dbReference type="InterPro" id="IPR001498">
    <property type="entry name" value="Impact_N"/>
</dbReference>
<comment type="similarity">
    <text evidence="1">Belongs to the IMPACT family.</text>
</comment>
<evidence type="ECO:0000256" key="1">
    <source>
        <dbReference type="ARBA" id="ARBA00007665"/>
    </source>
</evidence>
<proteinExistence type="inferred from homology"/>
<gene>
    <name evidence="3" type="ORF">DQQ10_21015</name>
</gene>
<dbReference type="InterPro" id="IPR023582">
    <property type="entry name" value="Impact"/>
</dbReference>
<evidence type="ECO:0000313" key="3">
    <source>
        <dbReference type="EMBL" id="RAV99078.1"/>
    </source>
</evidence>
<reference evidence="3 4" key="1">
    <citation type="submission" date="2018-06" db="EMBL/GenBank/DDBJ databases">
        <title>Chryseolinea flavus sp. nov., a member of the phylum Bacteroidetes isolated from soil.</title>
        <authorList>
            <person name="Li Y."/>
            <person name="Wang J."/>
        </authorList>
    </citation>
    <scope>NUCLEOTIDE SEQUENCE [LARGE SCALE GENOMIC DNA]</scope>
    <source>
        <strain evidence="3 4">SDU1-6</strain>
    </source>
</reference>
<dbReference type="EMBL" id="QMFY01000013">
    <property type="protein sequence ID" value="RAV99078.1"/>
    <property type="molecule type" value="Genomic_DNA"/>
</dbReference>
<name>A0A364Y022_9BACT</name>
<keyword evidence="4" id="KW-1185">Reference proteome</keyword>
<comment type="caution">
    <text evidence="3">The sequence shown here is derived from an EMBL/GenBank/DDBJ whole genome shotgun (WGS) entry which is preliminary data.</text>
</comment>
<dbReference type="SUPFAM" id="SSF54211">
    <property type="entry name" value="Ribosomal protein S5 domain 2-like"/>
    <property type="match status" value="1"/>
</dbReference>
<dbReference type="GO" id="GO:0005737">
    <property type="term" value="C:cytoplasm"/>
    <property type="evidence" value="ECO:0007669"/>
    <property type="project" value="TreeGrafter"/>
</dbReference>
<dbReference type="PROSITE" id="PS00910">
    <property type="entry name" value="UPF0029"/>
    <property type="match status" value="1"/>
</dbReference>
<dbReference type="PANTHER" id="PTHR16301:SF20">
    <property type="entry name" value="IMPACT FAMILY MEMBER YIGZ"/>
    <property type="match status" value="1"/>
</dbReference>
<dbReference type="OrthoDB" id="9813771at2"/>
<organism evidence="3 4">
    <name type="scientific">Pseudochryseolinea flava</name>
    <dbReference type="NCBI Taxonomy" id="2059302"/>
    <lineage>
        <taxon>Bacteria</taxon>
        <taxon>Pseudomonadati</taxon>
        <taxon>Bacteroidota</taxon>
        <taxon>Cytophagia</taxon>
        <taxon>Cytophagales</taxon>
        <taxon>Fulvivirgaceae</taxon>
        <taxon>Pseudochryseolinea</taxon>
    </lineage>
</organism>
<dbReference type="GO" id="GO:0006446">
    <property type="term" value="P:regulation of translational initiation"/>
    <property type="evidence" value="ECO:0007669"/>
    <property type="project" value="TreeGrafter"/>
</dbReference>
<dbReference type="InterPro" id="IPR020568">
    <property type="entry name" value="Ribosomal_Su5_D2-typ_SF"/>
</dbReference>
<protein>
    <submittedName>
        <fullName evidence="3">YigZ family protein</fullName>
    </submittedName>
</protein>
<dbReference type="RefSeq" id="WP_112748891.1">
    <property type="nucleotide sequence ID" value="NZ_QMFY01000013.1"/>
</dbReference>